<protein>
    <submittedName>
        <fullName evidence="2">Uncharacterized protein</fullName>
    </submittedName>
</protein>
<proteinExistence type="predicted"/>
<dbReference type="Proteomes" id="UP000287651">
    <property type="component" value="Unassembled WGS sequence"/>
</dbReference>
<evidence type="ECO:0000313" key="3">
    <source>
        <dbReference type="Proteomes" id="UP000287651"/>
    </source>
</evidence>
<feature type="compositionally biased region" description="Gly residues" evidence="1">
    <location>
        <begin position="21"/>
        <end position="30"/>
    </location>
</feature>
<name>A0A426YCK5_ENSVE</name>
<reference evidence="2 3" key="1">
    <citation type="journal article" date="2014" name="Agronomy (Basel)">
        <title>A Draft Genome Sequence for Ensete ventricosum, the Drought-Tolerant Tree Against Hunger.</title>
        <authorList>
            <person name="Harrison J."/>
            <person name="Moore K.A."/>
            <person name="Paszkiewicz K."/>
            <person name="Jones T."/>
            <person name="Grant M."/>
            <person name="Ambacheew D."/>
            <person name="Muzemil S."/>
            <person name="Studholme D.J."/>
        </authorList>
    </citation>
    <scope>NUCLEOTIDE SEQUENCE [LARGE SCALE GENOMIC DNA]</scope>
</reference>
<sequence>MENGTLDVGHWQSSNGRTGRLDGGGQGGRHGNSTSSSPSTPPSLLRAAAMGRDDDKGAASEVLAVFRALVDGADRKFAHVRDLPPGARGPLHLLYFRKAFKAYTRLWQFQQRRRSELVAGGLGRWEIGEVASRIGQLFYGQYQRTSEVRFLLEVYVFYEAIMSRGYFQAAWGSVAPDLNLRYKELRFHVRFLIVALLLNRADEAVKLADRFRALVDESKAAFPVPKILALLLLFFVFHGNPIEFWWIHIKDCSDLGQTLAQN</sequence>
<dbReference type="GO" id="GO:0006351">
    <property type="term" value="P:DNA-templated transcription"/>
    <property type="evidence" value="ECO:0007669"/>
    <property type="project" value="InterPro"/>
</dbReference>
<dbReference type="Pfam" id="PF12070">
    <property type="entry name" value="SCAI"/>
    <property type="match status" value="1"/>
</dbReference>
<dbReference type="PANTHER" id="PTHR21243">
    <property type="entry name" value="PROTEIN SCAI"/>
    <property type="match status" value="1"/>
</dbReference>
<evidence type="ECO:0000313" key="2">
    <source>
        <dbReference type="EMBL" id="RRT49472.1"/>
    </source>
</evidence>
<evidence type="ECO:0000256" key="1">
    <source>
        <dbReference type="SAM" id="MobiDB-lite"/>
    </source>
</evidence>
<organism evidence="2 3">
    <name type="scientific">Ensete ventricosum</name>
    <name type="common">Abyssinian banana</name>
    <name type="synonym">Musa ensete</name>
    <dbReference type="NCBI Taxonomy" id="4639"/>
    <lineage>
        <taxon>Eukaryota</taxon>
        <taxon>Viridiplantae</taxon>
        <taxon>Streptophyta</taxon>
        <taxon>Embryophyta</taxon>
        <taxon>Tracheophyta</taxon>
        <taxon>Spermatophyta</taxon>
        <taxon>Magnoliopsida</taxon>
        <taxon>Liliopsida</taxon>
        <taxon>Zingiberales</taxon>
        <taxon>Musaceae</taxon>
        <taxon>Ensete</taxon>
    </lineage>
</organism>
<comment type="caution">
    <text evidence="2">The sequence shown here is derived from an EMBL/GenBank/DDBJ whole genome shotgun (WGS) entry which is preliminary data.</text>
</comment>
<gene>
    <name evidence="2" type="ORF">B296_00019507</name>
</gene>
<dbReference type="EMBL" id="AMZH03013327">
    <property type="protein sequence ID" value="RRT49472.1"/>
    <property type="molecule type" value="Genomic_DNA"/>
</dbReference>
<dbReference type="AlphaFoldDB" id="A0A426YCK5"/>
<feature type="region of interest" description="Disordered" evidence="1">
    <location>
        <begin position="1"/>
        <end position="46"/>
    </location>
</feature>
<dbReference type="GO" id="GO:0003714">
    <property type="term" value="F:transcription corepressor activity"/>
    <property type="evidence" value="ECO:0007669"/>
    <property type="project" value="InterPro"/>
</dbReference>
<dbReference type="InterPro" id="IPR022709">
    <property type="entry name" value="SCAI"/>
</dbReference>
<accession>A0A426YCK5</accession>